<sequence length="575" mass="66369">MDLPSRFNMFPAHRYNSCKQQLLSESLLDKDNYNFGSSKMYSTKQSLSVDSIVDQPKKEGMWHSMLRSCSNFIPQLNRSSFVKNFTNMNTPLSVTFVSPDFYKSLHGKDHQMINPSEGIFSSTTKWNEESHGSVGLSLQQDIFYDTEIQSEFCAKKNSSDPSDCDRRWMEYKNMYVDNIDMMKEDVKNEKIVNISEDSEHNPAILNSSSCDCTPDNKDLDRSTNFANTLDTNDQSSMLEEKVAVQNQVASQEQDQSELQEFNSQIPLVSTMTNYAYNVYNKFTDLLQLNSAPPENETSSLFTKRACSPKPKPKKVHNISSGRGRGRGKSQLRRSGVSQTRHRKERSRYDCSVDIKADIDHWQDFEYCNAEDDRFEDFDECDCSSSKIDVPDHMTSFDLADIKPKRTKSKKDRKRRGWTQVSVAFSIQSVDDNGKERLSFRPRLLSESSVDSEDSYCIVFEGDTCIDDSDTDSDIDSYLDTESETETESEVEKRLTCSDIESRSSKVRFDLLPVVHTMVQWDYAYRAARRGPWEEMARDRERFKSRIDCTGRLLDPILASQHRMRVWRERFTSDSS</sequence>
<evidence type="ECO:0000313" key="1">
    <source>
        <dbReference type="EMBL" id="KAJ8687445.1"/>
    </source>
</evidence>
<protein>
    <submittedName>
        <fullName evidence="1">Uncharacterized protein</fullName>
    </submittedName>
</protein>
<proteinExistence type="predicted"/>
<dbReference type="Proteomes" id="UP001239111">
    <property type="component" value="Chromosome 1"/>
</dbReference>
<name>A0ACC2PV21_9HYME</name>
<gene>
    <name evidence="1" type="ORF">QAD02_023239</name>
</gene>
<evidence type="ECO:0000313" key="2">
    <source>
        <dbReference type="Proteomes" id="UP001239111"/>
    </source>
</evidence>
<keyword evidence="2" id="KW-1185">Reference proteome</keyword>
<accession>A0ACC2PV21</accession>
<dbReference type="EMBL" id="CM056741">
    <property type="protein sequence ID" value="KAJ8687445.1"/>
    <property type="molecule type" value="Genomic_DNA"/>
</dbReference>
<comment type="caution">
    <text evidence="1">The sequence shown here is derived from an EMBL/GenBank/DDBJ whole genome shotgun (WGS) entry which is preliminary data.</text>
</comment>
<organism evidence="1 2">
    <name type="scientific">Eretmocerus hayati</name>
    <dbReference type="NCBI Taxonomy" id="131215"/>
    <lineage>
        <taxon>Eukaryota</taxon>
        <taxon>Metazoa</taxon>
        <taxon>Ecdysozoa</taxon>
        <taxon>Arthropoda</taxon>
        <taxon>Hexapoda</taxon>
        <taxon>Insecta</taxon>
        <taxon>Pterygota</taxon>
        <taxon>Neoptera</taxon>
        <taxon>Endopterygota</taxon>
        <taxon>Hymenoptera</taxon>
        <taxon>Apocrita</taxon>
        <taxon>Proctotrupomorpha</taxon>
        <taxon>Chalcidoidea</taxon>
        <taxon>Aphelinidae</taxon>
        <taxon>Aphelininae</taxon>
        <taxon>Eretmocerus</taxon>
    </lineage>
</organism>
<reference evidence="1" key="1">
    <citation type="submission" date="2023-04" db="EMBL/GenBank/DDBJ databases">
        <title>A chromosome-level genome assembly of the parasitoid wasp Eretmocerus hayati.</title>
        <authorList>
            <person name="Zhong Y."/>
            <person name="Liu S."/>
            <person name="Liu Y."/>
        </authorList>
    </citation>
    <scope>NUCLEOTIDE SEQUENCE</scope>
    <source>
        <strain evidence="1">ZJU_SS_LIU_2023</strain>
    </source>
</reference>